<dbReference type="EMBL" id="JADCNM010000009">
    <property type="protein sequence ID" value="KAG0468477.1"/>
    <property type="molecule type" value="Genomic_DNA"/>
</dbReference>
<organism evidence="3 5">
    <name type="scientific">Vanilla planifolia</name>
    <name type="common">Vanilla</name>
    <dbReference type="NCBI Taxonomy" id="51239"/>
    <lineage>
        <taxon>Eukaryota</taxon>
        <taxon>Viridiplantae</taxon>
        <taxon>Streptophyta</taxon>
        <taxon>Embryophyta</taxon>
        <taxon>Tracheophyta</taxon>
        <taxon>Spermatophyta</taxon>
        <taxon>Magnoliopsida</taxon>
        <taxon>Liliopsida</taxon>
        <taxon>Asparagales</taxon>
        <taxon>Orchidaceae</taxon>
        <taxon>Vanilloideae</taxon>
        <taxon>Vanilleae</taxon>
        <taxon>Vanilla</taxon>
    </lineage>
</organism>
<name>A0A835QIQ7_VANPL</name>
<sequence length="67" mass="7059">MAPATGGPRRQSDGGCPGARRRKGSDVGLGFTDSWAREKTRDDRHKGGTAGTCRVLRPGLARGIILP</sequence>
<reference evidence="4 5" key="1">
    <citation type="journal article" date="2020" name="Nat. Food">
        <title>A phased Vanilla planifolia genome enables genetic improvement of flavour and production.</title>
        <authorList>
            <person name="Hasing T."/>
            <person name="Tang H."/>
            <person name="Brym M."/>
            <person name="Khazi F."/>
            <person name="Huang T."/>
            <person name="Chambers A.H."/>
        </authorList>
    </citation>
    <scope>NUCLEOTIDE SEQUENCE [LARGE SCALE GENOMIC DNA]</scope>
    <source>
        <tissue evidence="3">Leaf</tissue>
    </source>
</reference>
<comment type="caution">
    <text evidence="3">The sequence shown here is derived from an EMBL/GenBank/DDBJ whole genome shotgun (WGS) entry which is preliminary data.</text>
</comment>
<keyword evidence="4" id="KW-1185">Reference proteome</keyword>
<feature type="region of interest" description="Disordered" evidence="1">
    <location>
        <begin position="1"/>
        <end position="52"/>
    </location>
</feature>
<dbReference type="EMBL" id="JADCNL010000009">
    <property type="protein sequence ID" value="KAG0466821.1"/>
    <property type="molecule type" value="Genomic_DNA"/>
</dbReference>
<feature type="compositionally biased region" description="Basic and acidic residues" evidence="1">
    <location>
        <begin position="35"/>
        <end position="46"/>
    </location>
</feature>
<dbReference type="AlphaFoldDB" id="A0A835QIQ7"/>
<evidence type="ECO:0000313" key="3">
    <source>
        <dbReference type="EMBL" id="KAG0468477.1"/>
    </source>
</evidence>
<dbReference type="Proteomes" id="UP000636800">
    <property type="component" value="Unassembled WGS sequence"/>
</dbReference>
<accession>A0A835QIQ7</accession>
<protein>
    <submittedName>
        <fullName evidence="3">Uncharacterized protein</fullName>
    </submittedName>
</protein>
<dbReference type="Proteomes" id="UP000639772">
    <property type="component" value="Chromosome 9"/>
</dbReference>
<evidence type="ECO:0000313" key="5">
    <source>
        <dbReference type="Proteomes" id="UP000639772"/>
    </source>
</evidence>
<evidence type="ECO:0000313" key="4">
    <source>
        <dbReference type="Proteomes" id="UP000636800"/>
    </source>
</evidence>
<proteinExistence type="predicted"/>
<gene>
    <name evidence="3" type="ORF">HPP92_017805</name>
    <name evidence="2" type="ORF">HPP92_018401</name>
</gene>
<evidence type="ECO:0000313" key="2">
    <source>
        <dbReference type="EMBL" id="KAG0466821.1"/>
    </source>
</evidence>
<evidence type="ECO:0000256" key="1">
    <source>
        <dbReference type="SAM" id="MobiDB-lite"/>
    </source>
</evidence>